<dbReference type="PANTHER" id="PTHR23180">
    <property type="entry name" value="CENTAURIN/ARF"/>
    <property type="match status" value="1"/>
</dbReference>
<dbReference type="PROSITE" id="PS50115">
    <property type="entry name" value="ARFGAP"/>
    <property type="match status" value="1"/>
</dbReference>
<keyword evidence="2 5" id="KW-0863">Zinc-finger</keyword>
<feature type="domain" description="Arf-GAP" evidence="7">
    <location>
        <begin position="391"/>
        <end position="499"/>
    </location>
</feature>
<dbReference type="InterPro" id="IPR011993">
    <property type="entry name" value="PH-like_dom_sf"/>
</dbReference>
<comment type="caution">
    <text evidence="8">The sequence shown here is derived from an EMBL/GenBank/DDBJ whole genome shotgun (WGS) entry which is preliminary data.</text>
</comment>
<feature type="repeat" description="ANK" evidence="4">
    <location>
        <begin position="576"/>
        <end position="608"/>
    </location>
</feature>
<dbReference type="SMART" id="SM00248">
    <property type="entry name" value="ANK"/>
    <property type="match status" value="2"/>
</dbReference>
<dbReference type="PRINTS" id="PR00405">
    <property type="entry name" value="REVINTRACTNG"/>
</dbReference>
<dbReference type="InterPro" id="IPR027267">
    <property type="entry name" value="AH/BAR_dom_sf"/>
</dbReference>
<dbReference type="Proteomes" id="UP001470230">
    <property type="component" value="Unassembled WGS sequence"/>
</dbReference>
<organism evidence="8 9">
    <name type="scientific">Tritrichomonas musculus</name>
    <dbReference type="NCBI Taxonomy" id="1915356"/>
    <lineage>
        <taxon>Eukaryota</taxon>
        <taxon>Metamonada</taxon>
        <taxon>Parabasalia</taxon>
        <taxon>Tritrichomonadida</taxon>
        <taxon>Tritrichomonadidae</taxon>
        <taxon>Tritrichomonas</taxon>
    </lineage>
</organism>
<dbReference type="InterPro" id="IPR036770">
    <property type="entry name" value="Ankyrin_rpt-contain_sf"/>
</dbReference>
<dbReference type="PANTHER" id="PTHR23180:SF160">
    <property type="entry name" value="ADP-RIBOSYLATION FACTOR GTPASE-ACTIVATING PROTEIN EFFECTOR PROTEIN 1"/>
    <property type="match status" value="1"/>
</dbReference>
<feature type="domain" description="PH" evidence="6">
    <location>
        <begin position="258"/>
        <end position="354"/>
    </location>
</feature>
<proteinExistence type="predicted"/>
<dbReference type="Pfam" id="PF00169">
    <property type="entry name" value="PH"/>
    <property type="match status" value="1"/>
</dbReference>
<evidence type="ECO:0000313" key="8">
    <source>
        <dbReference type="EMBL" id="KAK8847827.1"/>
    </source>
</evidence>
<accession>A0ABR2HHW3</accession>
<evidence type="ECO:0000259" key="6">
    <source>
        <dbReference type="PROSITE" id="PS50003"/>
    </source>
</evidence>
<sequence length="675" mass="76653">MDDQLEYLNLSPLHINEVSQRLKGIAVLKEHILSAVKTFQHYSDAVTQLCGCMSKLSKSIGSFTEFQEDPTISSISIILSGFSEDFSVHSEQIKSISLTLKEFAQKEVSDAEEKGKKAKHDIDSYFKQVENYVSLSKKKPQMTQEEANTKLKNQHWNAVLSDFVYHRSLELVDRKKLIEVAAQFLIFMNSLDILYQQCHDRFSSAKESMTVLKVALSDPQVYVKDFPEETEIQKKSLESLFKLYWRRLAPESENTANQLEYEGYLWKKGSGITKSWQKRYFICKNNQLAYYHNAEDSDKPSGALPLLLTTIKATNDAERYNTFTIVSQKKTYTLQAVTQWDMNEWMGVIKNNIQYLLDNNPTAKTGQIQSPQTVPAIPDDSEVSPGNLPCNRKCADCGADLPAWCCINWGCCICINCSGAHRGLTTSVSKVRSLTLDRLDQYSKKLLELLGNENVNKVLEACLDPSQKIQPNASKKDREDFIQLKYQKCVFVVQRGQQENIDIYEAIRKKNLLEVFKAICTFKYLNVNNNLLYQTLIEKAGHGKYSPLHLAASIGDPLICHLIALNTEDPSALDNGGWSPLSYAAYYGHNEAAECLLHDGVDPRKSPENHPYYIARSRNKSNLATMFLPYWDGDEKVPPKQFNPPVMIDLDEDEGMNTNRFASLDVLGKLNMNLI</sequence>
<dbReference type="PROSITE" id="PS50088">
    <property type="entry name" value="ANK_REPEAT"/>
    <property type="match status" value="1"/>
</dbReference>
<dbReference type="Gene3D" id="1.10.220.150">
    <property type="entry name" value="Arf GTPase activating protein"/>
    <property type="match status" value="1"/>
</dbReference>
<dbReference type="InterPro" id="IPR002110">
    <property type="entry name" value="Ankyrin_rpt"/>
</dbReference>
<dbReference type="SMART" id="SM00105">
    <property type="entry name" value="ArfGap"/>
    <property type="match status" value="1"/>
</dbReference>
<evidence type="ECO:0000256" key="1">
    <source>
        <dbReference type="ARBA" id="ARBA00022723"/>
    </source>
</evidence>
<dbReference type="PROSITE" id="PS50003">
    <property type="entry name" value="PH_DOMAIN"/>
    <property type="match status" value="1"/>
</dbReference>
<keyword evidence="1" id="KW-0479">Metal-binding</keyword>
<dbReference type="InterPro" id="IPR001849">
    <property type="entry name" value="PH_domain"/>
</dbReference>
<dbReference type="Pfam" id="PF01412">
    <property type="entry name" value="ArfGap"/>
    <property type="match status" value="1"/>
</dbReference>
<name>A0ABR2HHW3_9EUKA</name>
<dbReference type="Gene3D" id="1.25.40.20">
    <property type="entry name" value="Ankyrin repeat-containing domain"/>
    <property type="match status" value="1"/>
</dbReference>
<dbReference type="SUPFAM" id="SSF57863">
    <property type="entry name" value="ArfGap/RecO-like zinc finger"/>
    <property type="match status" value="1"/>
</dbReference>
<evidence type="ECO:0000256" key="4">
    <source>
        <dbReference type="PROSITE-ProRule" id="PRU00023"/>
    </source>
</evidence>
<dbReference type="InterPro" id="IPR004148">
    <property type="entry name" value="BAR_dom"/>
</dbReference>
<dbReference type="SUPFAM" id="SSF50729">
    <property type="entry name" value="PH domain-like"/>
    <property type="match status" value="1"/>
</dbReference>
<evidence type="ECO:0000256" key="3">
    <source>
        <dbReference type="ARBA" id="ARBA00022833"/>
    </source>
</evidence>
<evidence type="ECO:0000256" key="2">
    <source>
        <dbReference type="ARBA" id="ARBA00022771"/>
    </source>
</evidence>
<dbReference type="CDD" id="cd08204">
    <property type="entry name" value="ArfGap"/>
    <property type="match status" value="1"/>
</dbReference>
<dbReference type="InterPro" id="IPR037278">
    <property type="entry name" value="ARFGAP/RecO"/>
</dbReference>
<evidence type="ECO:0000259" key="7">
    <source>
        <dbReference type="PROSITE" id="PS50115"/>
    </source>
</evidence>
<evidence type="ECO:0000256" key="5">
    <source>
        <dbReference type="PROSITE-ProRule" id="PRU00288"/>
    </source>
</evidence>
<dbReference type="SUPFAM" id="SSF103657">
    <property type="entry name" value="BAR/IMD domain-like"/>
    <property type="match status" value="1"/>
</dbReference>
<keyword evidence="9" id="KW-1185">Reference proteome</keyword>
<gene>
    <name evidence="8" type="ORF">M9Y10_018859</name>
</gene>
<keyword evidence="3" id="KW-0862">Zinc</keyword>
<evidence type="ECO:0000313" key="9">
    <source>
        <dbReference type="Proteomes" id="UP001470230"/>
    </source>
</evidence>
<dbReference type="Pfam" id="PF12796">
    <property type="entry name" value="Ank_2"/>
    <property type="match status" value="1"/>
</dbReference>
<dbReference type="Pfam" id="PF16746">
    <property type="entry name" value="BAR_3"/>
    <property type="match status" value="1"/>
</dbReference>
<dbReference type="InterPro" id="IPR001164">
    <property type="entry name" value="ArfGAP_dom"/>
</dbReference>
<dbReference type="Gene3D" id="1.20.1270.60">
    <property type="entry name" value="Arfaptin homology (AH) domain/BAR domain"/>
    <property type="match status" value="1"/>
</dbReference>
<evidence type="ECO:0008006" key="10">
    <source>
        <dbReference type="Google" id="ProtNLM"/>
    </source>
</evidence>
<dbReference type="InterPro" id="IPR045258">
    <property type="entry name" value="ACAP1/2/3-like"/>
</dbReference>
<dbReference type="Gene3D" id="2.30.29.30">
    <property type="entry name" value="Pleckstrin-homology domain (PH domain)/Phosphotyrosine-binding domain (PTB)"/>
    <property type="match status" value="1"/>
</dbReference>
<dbReference type="SUPFAM" id="SSF48403">
    <property type="entry name" value="Ankyrin repeat"/>
    <property type="match status" value="1"/>
</dbReference>
<dbReference type="EMBL" id="JAPFFF010000027">
    <property type="protein sequence ID" value="KAK8847827.1"/>
    <property type="molecule type" value="Genomic_DNA"/>
</dbReference>
<dbReference type="SMART" id="SM00233">
    <property type="entry name" value="PH"/>
    <property type="match status" value="1"/>
</dbReference>
<dbReference type="PROSITE" id="PS50297">
    <property type="entry name" value="ANK_REP_REGION"/>
    <property type="match status" value="1"/>
</dbReference>
<dbReference type="InterPro" id="IPR038508">
    <property type="entry name" value="ArfGAP_dom_sf"/>
</dbReference>
<keyword evidence="4" id="KW-0040">ANK repeat</keyword>
<reference evidence="8 9" key="1">
    <citation type="submission" date="2024-04" db="EMBL/GenBank/DDBJ databases">
        <title>Tritrichomonas musculus Genome.</title>
        <authorList>
            <person name="Alves-Ferreira E."/>
            <person name="Grigg M."/>
            <person name="Lorenzi H."/>
            <person name="Galac M."/>
        </authorList>
    </citation>
    <scope>NUCLEOTIDE SEQUENCE [LARGE SCALE GENOMIC DNA]</scope>
    <source>
        <strain evidence="8 9">EAF2021</strain>
    </source>
</reference>
<protein>
    <recommendedName>
        <fullName evidence="10">ARF GAP-like zinc finger-containing protein</fullName>
    </recommendedName>
</protein>